<feature type="chain" id="PRO_5008751823" description="histidine kinase" evidence="19">
    <location>
        <begin position="25"/>
        <end position="1197"/>
    </location>
</feature>
<keyword evidence="6 17" id="KW-0597">Phosphoprotein</keyword>
<dbReference type="GO" id="GO:0005886">
    <property type="term" value="C:plasma membrane"/>
    <property type="evidence" value="ECO:0007669"/>
    <property type="project" value="UniProtKB-SubCell"/>
</dbReference>
<dbReference type="PRINTS" id="PR00344">
    <property type="entry name" value="BCTRLSENSOR"/>
</dbReference>
<evidence type="ECO:0000256" key="19">
    <source>
        <dbReference type="SAM" id="SignalP"/>
    </source>
</evidence>
<dbReference type="SUPFAM" id="SSF47226">
    <property type="entry name" value="Histidine-containing phosphotransfer domain, HPT domain"/>
    <property type="match status" value="1"/>
</dbReference>
<reference evidence="23 24" key="1">
    <citation type="submission" date="2016-09" db="EMBL/GenBank/DDBJ databases">
        <authorList>
            <person name="Capua I."/>
            <person name="De Benedictis P."/>
            <person name="Joannis T."/>
            <person name="Lombin L.H."/>
            <person name="Cattoli G."/>
        </authorList>
    </citation>
    <scope>NUCLEOTIDE SEQUENCE [LARGE SCALE GENOMIC DNA]</scope>
    <source>
        <strain evidence="23 24">GB001</strain>
    </source>
</reference>
<evidence type="ECO:0000256" key="12">
    <source>
        <dbReference type="ARBA" id="ARBA00022840"/>
    </source>
</evidence>
<dbReference type="Pfam" id="PF00512">
    <property type="entry name" value="HisKA"/>
    <property type="match status" value="1"/>
</dbReference>
<dbReference type="EMBL" id="FMIQ01000035">
    <property type="protein sequence ID" value="SCM52446.1"/>
    <property type="molecule type" value="Genomic_DNA"/>
</dbReference>
<keyword evidence="10" id="KW-0547">Nucleotide-binding</keyword>
<evidence type="ECO:0000256" key="16">
    <source>
        <dbReference type="PROSITE-ProRule" id="PRU00110"/>
    </source>
</evidence>
<dbReference type="InterPro" id="IPR036641">
    <property type="entry name" value="HPT_dom_sf"/>
</dbReference>
<dbReference type="Proteomes" id="UP000094844">
    <property type="component" value="Unassembled WGS sequence"/>
</dbReference>
<dbReference type="CDD" id="cd13707">
    <property type="entry name" value="PBP2_BvgS_D2"/>
    <property type="match status" value="1"/>
</dbReference>
<keyword evidence="12" id="KW-0067">ATP-binding</keyword>
<dbReference type="InterPro" id="IPR004358">
    <property type="entry name" value="Sig_transdc_His_kin-like_C"/>
</dbReference>
<dbReference type="STRING" id="569.A6V27_09890"/>
<dbReference type="SUPFAM" id="SSF53850">
    <property type="entry name" value="Periplasmic binding protein-like II"/>
    <property type="match status" value="2"/>
</dbReference>
<evidence type="ECO:0000256" key="5">
    <source>
        <dbReference type="ARBA" id="ARBA00022519"/>
    </source>
</evidence>
<evidence type="ECO:0000256" key="1">
    <source>
        <dbReference type="ARBA" id="ARBA00000085"/>
    </source>
</evidence>
<dbReference type="SUPFAM" id="SSF52172">
    <property type="entry name" value="CheY-like"/>
    <property type="match status" value="1"/>
</dbReference>
<dbReference type="GO" id="GO:0000155">
    <property type="term" value="F:phosphorelay sensor kinase activity"/>
    <property type="evidence" value="ECO:0007669"/>
    <property type="project" value="InterPro"/>
</dbReference>
<evidence type="ECO:0000256" key="7">
    <source>
        <dbReference type="ARBA" id="ARBA00022679"/>
    </source>
</evidence>
<dbReference type="CDD" id="cd17546">
    <property type="entry name" value="REC_hyHK_CKI1_RcsC-like"/>
    <property type="match status" value="1"/>
</dbReference>
<dbReference type="OrthoDB" id="9770795at2"/>
<sequence length="1197" mass="133155">MLQRAIRLTLFIIATLFVAQGASANQEPVRLEIFSNSGPMLPNLKLSTAEQLWLAEKKTLVIAVYSPESPPLMLDSSSGRFRGMNAEYLSLLQRALGINVKIDHYESEKLALNAVKVGKADLMLTSLKTGFNATAPFVASLPMISAYPTLVTTQKNVMQPLHTDSPVTIAIAEGYPSEQFVKASFPNAKILHYETAYQAFASLYNGKSNYFIGNNLASGTSIMRDFHQTLSIIKFWRSSPIHNQFIALDTQSPLIPIINNFLGGLTNPITNHISQPWLESGNPALLTKSLSLTPQEQRWLEKHPKLKVLINPYYAPFSLLDENNEIRGVTGDILNLIHLQTGLEFETVTANSNTEMVDKMLNGDWNILPTATYSPSREELISFTHPIITTPFAVVVRTSASNAELSPGMKVAVTTMHILTEKLHTKYPGIELVQVENTSLGLNLLAEGKIDAVISTQLTARYMIDHYYPNQLKYEIMADEAPALVSFAVPRGDQELKQILNKALDNIPPKTILFISSKWVKLPDIKIDTWHLYNKQFYIVITLSVFIILSFLLWGGYLSREVRMRKQSQADLENQLSFRKTLSNSIPIPVYTISLDGEVQSYNSAFMSFFSTDQKNVTSTSLFDSRNPLSDIFSVLNRDIQNGLIPDKVIEHSIMLNNGREDRHIIHWITLCVMPSDNVLPTLICGWQDVTESRQLLGALQTEKDKAIQANEAKSTFLASMSHEIRTPVSAVMGFLELLALHNQSPEEDKESISLAYATAQSLLGLIGDILDMNKIESGSFELSPEWVNLEVLITTVMRGFEGLAKQKQLKLTFVNRLVKGEYLRLDPQATKQLLSNLLSNAIKFTEHGGVEVSAESIATRSGQTQLILRVTDTGAGISQEDQERLFKPYSQTETGKQQTGSGLGLLICRELVTRMNGKLGLLSQVGQGTTMTIDLVTAVSHEDIISSVELQPAVYPAKKLKILIVDDHPVNRLLLRRQLDTLGYKVDEASDGNDALILINEHSYDLVITDVNMPNMDGVTLTRHIRGFDSDIVIWGLTANAQAQEKDRCLAIGMNACLFKPINLQQLASALASVGSVNMTYQLDELIDIATLKSLALNDPKLMQQMLEQSMLENNKDFLAAQEAKMAGDWTAFKMHMHRINGTAQIIGATKLQELAEKLENHSVVQTDDSVIEHGMKQLEVELNRLREAINSFSQA</sequence>
<feature type="transmembrane region" description="Helical" evidence="18">
    <location>
        <begin position="537"/>
        <end position="558"/>
    </location>
</feature>
<dbReference type="CDD" id="cd13705">
    <property type="entry name" value="PBP2_BvgS_D1"/>
    <property type="match status" value="1"/>
</dbReference>
<dbReference type="Gene3D" id="1.10.287.130">
    <property type="match status" value="1"/>
</dbReference>
<dbReference type="SUPFAM" id="SSF55874">
    <property type="entry name" value="ATPase domain of HSP90 chaperone/DNA topoisomerase II/histidine kinase"/>
    <property type="match status" value="1"/>
</dbReference>
<dbReference type="InterPro" id="IPR001638">
    <property type="entry name" value="Solute-binding_3/MltF_N"/>
</dbReference>
<feature type="signal peptide" evidence="19">
    <location>
        <begin position="1"/>
        <end position="24"/>
    </location>
</feature>
<evidence type="ECO:0000256" key="11">
    <source>
        <dbReference type="ARBA" id="ARBA00022777"/>
    </source>
</evidence>
<dbReference type="Pfam" id="PF00072">
    <property type="entry name" value="Response_reg"/>
    <property type="match status" value="1"/>
</dbReference>
<dbReference type="PROSITE" id="PS50110">
    <property type="entry name" value="RESPONSE_REGULATORY"/>
    <property type="match status" value="1"/>
</dbReference>
<evidence type="ECO:0000256" key="17">
    <source>
        <dbReference type="PROSITE-ProRule" id="PRU00169"/>
    </source>
</evidence>
<comment type="catalytic activity">
    <reaction evidence="1">
        <text>ATP + protein L-histidine = ADP + protein N-phospho-L-histidine.</text>
        <dbReference type="EC" id="2.7.13.3"/>
    </reaction>
</comment>
<evidence type="ECO:0000256" key="18">
    <source>
        <dbReference type="SAM" id="Phobius"/>
    </source>
</evidence>
<dbReference type="Gene3D" id="1.20.120.160">
    <property type="entry name" value="HPT domain"/>
    <property type="match status" value="1"/>
</dbReference>
<keyword evidence="5" id="KW-0997">Cell inner membrane</keyword>
<keyword evidence="15 18" id="KW-0472">Membrane</keyword>
<dbReference type="InterPro" id="IPR005467">
    <property type="entry name" value="His_kinase_dom"/>
</dbReference>
<evidence type="ECO:0000256" key="13">
    <source>
        <dbReference type="ARBA" id="ARBA00022989"/>
    </source>
</evidence>
<dbReference type="InterPro" id="IPR011006">
    <property type="entry name" value="CheY-like_superfamily"/>
</dbReference>
<keyword evidence="11 23" id="KW-0418">Kinase</keyword>
<proteinExistence type="predicted"/>
<dbReference type="PROSITE" id="PS50109">
    <property type="entry name" value="HIS_KIN"/>
    <property type="match status" value="1"/>
</dbReference>
<comment type="subcellular location">
    <subcellularLocation>
        <location evidence="2">Cell inner membrane</location>
        <topology evidence="2">Multi-pass membrane protein</topology>
    </subcellularLocation>
</comment>
<keyword evidence="7 23" id="KW-0808">Transferase</keyword>
<feature type="domain" description="Response regulatory" evidence="21">
    <location>
        <begin position="962"/>
        <end position="1076"/>
    </location>
</feature>
<evidence type="ECO:0000256" key="9">
    <source>
        <dbReference type="ARBA" id="ARBA00022729"/>
    </source>
</evidence>
<feature type="domain" description="Histidine kinase" evidence="20">
    <location>
        <begin position="720"/>
        <end position="940"/>
    </location>
</feature>
<evidence type="ECO:0000256" key="14">
    <source>
        <dbReference type="ARBA" id="ARBA00023012"/>
    </source>
</evidence>
<dbReference type="PROSITE" id="PS50894">
    <property type="entry name" value="HPT"/>
    <property type="match status" value="1"/>
</dbReference>
<evidence type="ECO:0000256" key="2">
    <source>
        <dbReference type="ARBA" id="ARBA00004429"/>
    </source>
</evidence>
<dbReference type="Gene3D" id="3.40.190.10">
    <property type="entry name" value="Periplasmic binding protein-like II"/>
    <property type="match status" value="4"/>
</dbReference>
<dbReference type="SMART" id="SM00448">
    <property type="entry name" value="REC"/>
    <property type="match status" value="1"/>
</dbReference>
<keyword evidence="8 18" id="KW-0812">Transmembrane</keyword>
<evidence type="ECO:0000256" key="4">
    <source>
        <dbReference type="ARBA" id="ARBA00022475"/>
    </source>
</evidence>
<dbReference type="InterPro" id="IPR049871">
    <property type="entry name" value="BvgS-like_periplasmic2"/>
</dbReference>
<dbReference type="SMART" id="SM00387">
    <property type="entry name" value="HATPase_c"/>
    <property type="match status" value="1"/>
</dbReference>
<keyword evidence="14" id="KW-0902">Two-component regulatory system</keyword>
<dbReference type="PANTHER" id="PTHR43047:SF72">
    <property type="entry name" value="OSMOSENSING HISTIDINE PROTEIN KINASE SLN1"/>
    <property type="match status" value="1"/>
</dbReference>
<keyword evidence="13 18" id="KW-1133">Transmembrane helix</keyword>
<dbReference type="SUPFAM" id="SSF55785">
    <property type="entry name" value="PYP-like sensor domain (PAS domain)"/>
    <property type="match status" value="1"/>
</dbReference>
<accession>A0A1C6YZZ3</accession>
<feature type="domain" description="HPt" evidence="22">
    <location>
        <begin position="1100"/>
        <end position="1194"/>
    </location>
</feature>
<dbReference type="InterPro" id="IPR036890">
    <property type="entry name" value="HATPase_C_sf"/>
</dbReference>
<evidence type="ECO:0000313" key="24">
    <source>
        <dbReference type="Proteomes" id="UP000094844"/>
    </source>
</evidence>
<protein>
    <recommendedName>
        <fullName evidence="3">histidine kinase</fullName>
        <ecNumber evidence="3">2.7.13.3</ecNumber>
    </recommendedName>
</protein>
<evidence type="ECO:0000313" key="23">
    <source>
        <dbReference type="EMBL" id="SCM52446.1"/>
    </source>
</evidence>
<gene>
    <name evidence="23" type="ORF">BN1044_01930</name>
</gene>
<evidence type="ECO:0000256" key="3">
    <source>
        <dbReference type="ARBA" id="ARBA00012438"/>
    </source>
</evidence>
<keyword evidence="4" id="KW-1003">Cell membrane</keyword>
<dbReference type="CDD" id="cd16922">
    <property type="entry name" value="HATPase_EvgS-ArcB-TorS-like"/>
    <property type="match status" value="1"/>
</dbReference>
<dbReference type="AlphaFoldDB" id="A0A1C6YZZ3"/>
<dbReference type="Pfam" id="PF02518">
    <property type="entry name" value="HATPase_c"/>
    <property type="match status" value="1"/>
</dbReference>
<evidence type="ECO:0000256" key="8">
    <source>
        <dbReference type="ARBA" id="ARBA00022692"/>
    </source>
</evidence>
<evidence type="ECO:0000259" key="21">
    <source>
        <dbReference type="PROSITE" id="PS50110"/>
    </source>
</evidence>
<dbReference type="GO" id="GO:0005524">
    <property type="term" value="F:ATP binding"/>
    <property type="evidence" value="ECO:0007669"/>
    <property type="project" value="UniProtKB-KW"/>
</dbReference>
<dbReference type="InterPro" id="IPR001789">
    <property type="entry name" value="Sig_transdc_resp-reg_receiver"/>
</dbReference>
<name>A0A1C6YZZ3_HAFAL</name>
<dbReference type="Gene3D" id="3.40.50.2300">
    <property type="match status" value="1"/>
</dbReference>
<dbReference type="SUPFAM" id="SSF47384">
    <property type="entry name" value="Homodimeric domain of signal transducing histidine kinase"/>
    <property type="match status" value="1"/>
</dbReference>
<dbReference type="InterPro" id="IPR036097">
    <property type="entry name" value="HisK_dim/P_sf"/>
</dbReference>
<keyword evidence="9 19" id="KW-0732">Signal</keyword>
<organism evidence="23 24">
    <name type="scientific">Hafnia alvei</name>
    <dbReference type="NCBI Taxonomy" id="569"/>
    <lineage>
        <taxon>Bacteria</taxon>
        <taxon>Pseudomonadati</taxon>
        <taxon>Pseudomonadota</taxon>
        <taxon>Gammaproteobacteria</taxon>
        <taxon>Enterobacterales</taxon>
        <taxon>Hafniaceae</taxon>
        <taxon>Hafnia</taxon>
    </lineage>
</organism>
<dbReference type="InterPro" id="IPR049870">
    <property type="entry name" value="BvgS-like_periplasmic1"/>
</dbReference>
<dbReference type="InterPro" id="IPR003594">
    <property type="entry name" value="HATPase_dom"/>
</dbReference>
<dbReference type="Pfam" id="PF00497">
    <property type="entry name" value="SBP_bac_3"/>
    <property type="match status" value="1"/>
</dbReference>
<evidence type="ECO:0000259" key="20">
    <source>
        <dbReference type="PROSITE" id="PS50109"/>
    </source>
</evidence>
<dbReference type="RefSeq" id="WP_081329563.1">
    <property type="nucleotide sequence ID" value="NZ_FMIQ01000035.1"/>
</dbReference>
<dbReference type="InterPro" id="IPR003661">
    <property type="entry name" value="HisK_dim/P_dom"/>
</dbReference>
<evidence type="ECO:0000256" key="15">
    <source>
        <dbReference type="ARBA" id="ARBA00023136"/>
    </source>
</evidence>
<dbReference type="Pfam" id="PF01627">
    <property type="entry name" value="Hpt"/>
    <property type="match status" value="1"/>
</dbReference>
<dbReference type="Gene3D" id="3.30.565.10">
    <property type="entry name" value="Histidine kinase-like ATPase, C-terminal domain"/>
    <property type="match status" value="1"/>
</dbReference>
<dbReference type="PANTHER" id="PTHR43047">
    <property type="entry name" value="TWO-COMPONENT HISTIDINE PROTEIN KINASE"/>
    <property type="match status" value="1"/>
</dbReference>
<evidence type="ECO:0000256" key="10">
    <source>
        <dbReference type="ARBA" id="ARBA00022741"/>
    </source>
</evidence>
<dbReference type="SMART" id="SM00388">
    <property type="entry name" value="HisKA"/>
    <property type="match status" value="1"/>
</dbReference>
<dbReference type="GO" id="GO:0009927">
    <property type="term" value="F:histidine phosphotransfer kinase activity"/>
    <property type="evidence" value="ECO:0007669"/>
    <property type="project" value="TreeGrafter"/>
</dbReference>
<dbReference type="CDD" id="cd00082">
    <property type="entry name" value="HisKA"/>
    <property type="match status" value="1"/>
</dbReference>
<evidence type="ECO:0000259" key="22">
    <source>
        <dbReference type="PROSITE" id="PS50894"/>
    </source>
</evidence>
<feature type="modified residue" description="Phosphohistidine" evidence="16">
    <location>
        <position position="1139"/>
    </location>
</feature>
<dbReference type="EC" id="2.7.13.3" evidence="3"/>
<dbReference type="InterPro" id="IPR035965">
    <property type="entry name" value="PAS-like_dom_sf"/>
</dbReference>
<feature type="modified residue" description="4-aspartylphosphate" evidence="17">
    <location>
        <position position="1011"/>
    </location>
</feature>
<dbReference type="InterPro" id="IPR008207">
    <property type="entry name" value="Sig_transdc_His_kin_Hpt_dom"/>
</dbReference>
<evidence type="ECO:0000256" key="6">
    <source>
        <dbReference type="ARBA" id="ARBA00022553"/>
    </source>
</evidence>
<dbReference type="SMART" id="SM00062">
    <property type="entry name" value="PBPb"/>
    <property type="match status" value="1"/>
</dbReference>